<proteinExistence type="predicted"/>
<reference evidence="1 2" key="1">
    <citation type="submission" date="2020-10" db="EMBL/GenBank/DDBJ databases">
        <title>Connecting structure to function with the recovery of over 1000 high-quality activated sludge metagenome-assembled genomes encoding full-length rRNA genes using long-read sequencing.</title>
        <authorList>
            <person name="Singleton C.M."/>
            <person name="Petriglieri F."/>
            <person name="Kristensen J.M."/>
            <person name="Kirkegaard R.H."/>
            <person name="Michaelsen T.Y."/>
            <person name="Andersen M.H."/>
            <person name="Karst S.M."/>
            <person name="Dueholm M.S."/>
            <person name="Nielsen P.H."/>
            <person name="Albertsen M."/>
        </authorList>
    </citation>
    <scope>NUCLEOTIDE SEQUENCE [LARGE SCALE GENOMIC DNA]</scope>
    <source>
        <strain evidence="1">Ega_18-Q3-R5-49_MAXAC.001</strain>
    </source>
</reference>
<dbReference type="InterPro" id="IPR021145">
    <property type="entry name" value="Portal_protein_SPP1_Gp6-like"/>
</dbReference>
<evidence type="ECO:0000313" key="1">
    <source>
        <dbReference type="EMBL" id="MBK7274927.1"/>
    </source>
</evidence>
<dbReference type="AlphaFoldDB" id="A0A935IYY5"/>
<evidence type="ECO:0000313" key="2">
    <source>
        <dbReference type="Proteomes" id="UP000726105"/>
    </source>
</evidence>
<gene>
    <name evidence="1" type="ORF">IPI13_17920</name>
</gene>
<organism evidence="1 2">
    <name type="scientific">Candidatus Phosphoribacter hodrii</name>
    <dbReference type="NCBI Taxonomy" id="2953743"/>
    <lineage>
        <taxon>Bacteria</taxon>
        <taxon>Bacillati</taxon>
        <taxon>Actinomycetota</taxon>
        <taxon>Actinomycetes</taxon>
        <taxon>Micrococcales</taxon>
        <taxon>Dermatophilaceae</taxon>
        <taxon>Candidatus Phosphoribacter</taxon>
    </lineage>
</organism>
<name>A0A935IYY5_9MICO</name>
<dbReference type="EMBL" id="JADJIB010000019">
    <property type="protein sequence ID" value="MBK7274927.1"/>
    <property type="molecule type" value="Genomic_DNA"/>
</dbReference>
<sequence>MELLSSSVLSDDEKSAINRLSAKIRADEKPLARLNNYYEGEQRLRHIGLAVPPELRSFETVINVPGMAVTEPTIRQSLRAFYKAGDSTKEDPALREAWEVNNLDSESTLCHQEEKIFGRTFVTVGANEDDDGHPLIRVEDPRQIGYTVDTRSRRMVEMLRLYRDEDRATRGTLLLPNTTVHVSRGRNGWAVDDRDDHDLGVVAAVLFANRRRGGQFTGRSEMSDVIGMTDGIARMLTNMQVGAEGHALPSYFITGAKKEDFRDRDGKDVPVWESYLTAIKALSNEGAKVWQFQAGDLKNFTDAINNMLAWCAASLGLPTRYAGQQSVNPAAEGAIRADEARLVGRVDAMNRFDGDSWAWVMGLYERFRTGDWPQANSIRVIWRDPATMTTAQIADAAVKMRQVGALSVEGLWDMLGWDEARKRQERERLSAEQVADPIVAATRNLAAGTGNAPVNG</sequence>
<dbReference type="Proteomes" id="UP000726105">
    <property type="component" value="Unassembled WGS sequence"/>
</dbReference>
<protein>
    <submittedName>
        <fullName evidence="1">Phage portal protein</fullName>
    </submittedName>
</protein>
<comment type="caution">
    <text evidence="1">The sequence shown here is derived from an EMBL/GenBank/DDBJ whole genome shotgun (WGS) entry which is preliminary data.</text>
</comment>
<accession>A0A935IYY5</accession>
<dbReference type="Pfam" id="PF05133">
    <property type="entry name" value="SPP1_portal"/>
    <property type="match status" value="1"/>
</dbReference>